<dbReference type="PANTHER" id="PTHR33112:SF16">
    <property type="entry name" value="HETEROKARYON INCOMPATIBILITY DOMAIN-CONTAINING PROTEIN"/>
    <property type="match status" value="1"/>
</dbReference>
<gene>
    <name evidence="1" type="ORF">FSARC_2703</name>
</gene>
<organism evidence="1 2">
    <name type="scientific">Fusarium sarcochroum</name>
    <dbReference type="NCBI Taxonomy" id="1208366"/>
    <lineage>
        <taxon>Eukaryota</taxon>
        <taxon>Fungi</taxon>
        <taxon>Dikarya</taxon>
        <taxon>Ascomycota</taxon>
        <taxon>Pezizomycotina</taxon>
        <taxon>Sordariomycetes</taxon>
        <taxon>Hypocreomycetidae</taxon>
        <taxon>Hypocreales</taxon>
        <taxon>Nectriaceae</taxon>
        <taxon>Fusarium</taxon>
        <taxon>Fusarium lateritium species complex</taxon>
    </lineage>
</organism>
<evidence type="ECO:0008006" key="3">
    <source>
        <dbReference type="Google" id="ProtNLM"/>
    </source>
</evidence>
<evidence type="ECO:0000313" key="1">
    <source>
        <dbReference type="EMBL" id="KAF4970217.1"/>
    </source>
</evidence>
<name>A0A8H4XCQ5_9HYPO</name>
<dbReference type="Proteomes" id="UP000622797">
    <property type="component" value="Unassembled WGS sequence"/>
</dbReference>
<comment type="caution">
    <text evidence="1">The sequence shown here is derived from an EMBL/GenBank/DDBJ whole genome shotgun (WGS) entry which is preliminary data.</text>
</comment>
<keyword evidence="2" id="KW-1185">Reference proteome</keyword>
<dbReference type="OrthoDB" id="5001157at2759"/>
<dbReference type="AlphaFoldDB" id="A0A8H4XCQ5"/>
<dbReference type="PANTHER" id="PTHR33112">
    <property type="entry name" value="DOMAIN PROTEIN, PUTATIVE-RELATED"/>
    <property type="match status" value="1"/>
</dbReference>
<reference evidence="1" key="1">
    <citation type="journal article" date="2020" name="BMC Genomics">
        <title>Correction to: Identification and distribution of gene clusters required for synthesis of sphingolipid metabolism inhibitors in diverse species of the filamentous fungus Fusarium.</title>
        <authorList>
            <person name="Kim H.S."/>
            <person name="Lohmar J.M."/>
            <person name="Busman M."/>
            <person name="Brown D.W."/>
            <person name="Naumann T.A."/>
            <person name="Divon H.H."/>
            <person name="Lysoe E."/>
            <person name="Uhlig S."/>
            <person name="Proctor R.H."/>
        </authorList>
    </citation>
    <scope>NUCLEOTIDE SEQUENCE</scope>
    <source>
        <strain evidence="1">NRRL 20472</strain>
    </source>
</reference>
<accession>A0A8H4XCQ5</accession>
<sequence>MASSSAEGFLGVCKPIDGTYRLKYRCLNNEPGSIVLSHYKPGPPDPVHRRAWTLQEHMLAPRLAIYSNTGLKFSCASGSFEDGEPTDEVLDKHAAKFYNQVSLCSSDILRRKLLNFNGDLDWYSLVAEYHGRELSSPFDRLAAISAIVERLADGRHGRYLAGLWEFDLAFGLLWEASGDDRIRTPRSEGPIRDQLPDFPTWSWASISGNTCLGITPSLCPARTRYISKIQLIRKELDVPHPEAPFSQVRRGRLRLRGRLIPAKCEAVDCYSTNRDD</sequence>
<dbReference type="EMBL" id="JABEXW010000133">
    <property type="protein sequence ID" value="KAF4970217.1"/>
    <property type="molecule type" value="Genomic_DNA"/>
</dbReference>
<reference evidence="1" key="2">
    <citation type="submission" date="2020-05" db="EMBL/GenBank/DDBJ databases">
        <authorList>
            <person name="Kim H.-S."/>
            <person name="Proctor R.H."/>
            <person name="Brown D.W."/>
        </authorList>
    </citation>
    <scope>NUCLEOTIDE SEQUENCE</scope>
    <source>
        <strain evidence="1">NRRL 20472</strain>
    </source>
</reference>
<protein>
    <recommendedName>
        <fullName evidence="3">Heterokaryon incompatibility domain-containing protein</fullName>
    </recommendedName>
</protein>
<proteinExistence type="predicted"/>
<evidence type="ECO:0000313" key="2">
    <source>
        <dbReference type="Proteomes" id="UP000622797"/>
    </source>
</evidence>